<feature type="transmembrane region" description="Helical" evidence="7">
    <location>
        <begin position="144"/>
        <end position="165"/>
    </location>
</feature>
<keyword evidence="6 7" id="KW-0472">Membrane</keyword>
<dbReference type="GO" id="GO:0005886">
    <property type="term" value="C:plasma membrane"/>
    <property type="evidence" value="ECO:0007669"/>
    <property type="project" value="UniProtKB-SubCell"/>
</dbReference>
<keyword evidence="3" id="KW-1003">Cell membrane</keyword>
<evidence type="ECO:0000313" key="8">
    <source>
        <dbReference type="EMBL" id="PWL55590.1"/>
    </source>
</evidence>
<organism evidence="8 9">
    <name type="scientific">Clostridium cadaveris</name>
    <dbReference type="NCBI Taxonomy" id="1529"/>
    <lineage>
        <taxon>Bacteria</taxon>
        <taxon>Bacillati</taxon>
        <taxon>Bacillota</taxon>
        <taxon>Clostridia</taxon>
        <taxon>Eubacteriales</taxon>
        <taxon>Clostridiaceae</taxon>
        <taxon>Clostridium</taxon>
    </lineage>
</organism>
<evidence type="ECO:0000256" key="4">
    <source>
        <dbReference type="ARBA" id="ARBA00022692"/>
    </source>
</evidence>
<feature type="transmembrane region" description="Helical" evidence="7">
    <location>
        <begin position="387"/>
        <end position="408"/>
    </location>
</feature>
<feature type="transmembrane region" description="Helical" evidence="7">
    <location>
        <begin position="64"/>
        <end position="83"/>
    </location>
</feature>
<dbReference type="InterPro" id="IPR002528">
    <property type="entry name" value="MATE_fam"/>
</dbReference>
<dbReference type="PANTHER" id="PTHR43549">
    <property type="entry name" value="MULTIDRUG RESISTANCE PROTEIN YPNP-RELATED"/>
    <property type="match status" value="1"/>
</dbReference>
<name>A0A316MT32_9CLOT</name>
<feature type="transmembrane region" description="Helical" evidence="7">
    <location>
        <begin position="355"/>
        <end position="375"/>
    </location>
</feature>
<sequence length="453" mass="49450">MMKTNSETKGLMTEGSILKQLMNFALPLLLGNLFQQLYNTVDSVIVGNYVGSNALASVNSSTPIINLLVSFFMGISVGAGVVISQYYGARNKERLHDAVHSTMALAVVGSIILTLIGVMCSPLILRLMGTPEDIMPESILYLQIYFGGIIGIILYNMGSGILRAIGDSKTPLYFLIVSSVVNIVLDLVFVINFNMGVAGVALATLIAQCISAALTMYVLMKGKKEYGVILKDIKFHKAQVLKIVKIGLPSGVQNAIVSFSNVVVQSNINSFGTLAMAGCGSYTKVDGFAILPVMSFSMALTTFTGQNIGAEKYDRVKEGTKIGIILSTVITFTISAILLIFAPNILRIFSDNKDVIYYGTLMLKALAPFYIFLALSHAISGVLRGAGLTSIPMIIMVCCWCFMRMAWILSLVPIFNDIRIVFLGYPITWFTSALLLFIYYKKANWIHYAKNKR</sequence>
<dbReference type="PIRSF" id="PIRSF006603">
    <property type="entry name" value="DinF"/>
    <property type="match status" value="1"/>
</dbReference>
<evidence type="ECO:0000256" key="7">
    <source>
        <dbReference type="SAM" id="Phobius"/>
    </source>
</evidence>
<evidence type="ECO:0000256" key="6">
    <source>
        <dbReference type="ARBA" id="ARBA00023136"/>
    </source>
</evidence>
<reference evidence="8 9" key="1">
    <citation type="submission" date="2018-03" db="EMBL/GenBank/DDBJ databases">
        <title>The uncultured portion of the human microbiome is neutrally assembled.</title>
        <authorList>
            <person name="Jeraldo P."/>
            <person name="Boardman L."/>
            <person name="White B.A."/>
            <person name="Nelson H."/>
            <person name="Goldenfeld N."/>
            <person name="Chia N."/>
        </authorList>
    </citation>
    <scope>NUCLEOTIDE SEQUENCE [LARGE SCALE GENOMIC DNA]</scope>
    <source>
        <strain evidence="8">CIM:MAG 903</strain>
    </source>
</reference>
<dbReference type="InterPro" id="IPR052031">
    <property type="entry name" value="Membrane_Transporter-Flippase"/>
</dbReference>
<feature type="transmembrane region" description="Helical" evidence="7">
    <location>
        <begin position="172"/>
        <end position="191"/>
    </location>
</feature>
<feature type="transmembrane region" description="Helical" evidence="7">
    <location>
        <begin position="420"/>
        <end position="440"/>
    </location>
</feature>
<keyword evidence="4 7" id="KW-0812">Transmembrane</keyword>
<feature type="transmembrane region" description="Helical" evidence="7">
    <location>
        <begin position="197"/>
        <end position="219"/>
    </location>
</feature>
<evidence type="ECO:0000313" key="9">
    <source>
        <dbReference type="Proteomes" id="UP000246114"/>
    </source>
</evidence>
<dbReference type="EMBL" id="QAMZ01000005">
    <property type="protein sequence ID" value="PWL55590.1"/>
    <property type="molecule type" value="Genomic_DNA"/>
</dbReference>
<evidence type="ECO:0000256" key="1">
    <source>
        <dbReference type="ARBA" id="ARBA00004651"/>
    </source>
</evidence>
<keyword evidence="2" id="KW-0813">Transport</keyword>
<dbReference type="Pfam" id="PF01554">
    <property type="entry name" value="MatE"/>
    <property type="match status" value="2"/>
</dbReference>
<accession>A0A316MT32</accession>
<dbReference type="PANTHER" id="PTHR43549:SF3">
    <property type="entry name" value="MULTIDRUG RESISTANCE PROTEIN YPNP-RELATED"/>
    <property type="match status" value="1"/>
</dbReference>
<keyword evidence="5 7" id="KW-1133">Transmembrane helix</keyword>
<dbReference type="InterPro" id="IPR048279">
    <property type="entry name" value="MdtK-like"/>
</dbReference>
<feature type="transmembrane region" description="Helical" evidence="7">
    <location>
        <begin position="322"/>
        <end position="343"/>
    </location>
</feature>
<gene>
    <name evidence="8" type="ORF">DBY38_01290</name>
</gene>
<protein>
    <submittedName>
        <fullName evidence="8">MATE family efflux transporter</fullName>
    </submittedName>
</protein>
<dbReference type="NCBIfam" id="TIGR00797">
    <property type="entry name" value="matE"/>
    <property type="match status" value="1"/>
</dbReference>
<comment type="caution">
    <text evidence="8">The sequence shown here is derived from an EMBL/GenBank/DDBJ whole genome shotgun (WGS) entry which is preliminary data.</text>
</comment>
<dbReference type="AlphaFoldDB" id="A0A316MT32"/>
<dbReference type="Proteomes" id="UP000246114">
    <property type="component" value="Unassembled WGS sequence"/>
</dbReference>
<proteinExistence type="predicted"/>
<dbReference type="GO" id="GO:0042910">
    <property type="term" value="F:xenobiotic transmembrane transporter activity"/>
    <property type="evidence" value="ECO:0007669"/>
    <property type="project" value="InterPro"/>
</dbReference>
<feature type="transmembrane region" description="Helical" evidence="7">
    <location>
        <begin position="104"/>
        <end position="124"/>
    </location>
</feature>
<dbReference type="GO" id="GO:0015297">
    <property type="term" value="F:antiporter activity"/>
    <property type="evidence" value="ECO:0007669"/>
    <property type="project" value="InterPro"/>
</dbReference>
<dbReference type="CDD" id="cd13138">
    <property type="entry name" value="MATE_yoeA_like"/>
    <property type="match status" value="1"/>
</dbReference>
<evidence type="ECO:0000256" key="3">
    <source>
        <dbReference type="ARBA" id="ARBA00022475"/>
    </source>
</evidence>
<comment type="subcellular location">
    <subcellularLocation>
        <location evidence="1">Cell membrane</location>
        <topology evidence="1">Multi-pass membrane protein</topology>
    </subcellularLocation>
</comment>
<evidence type="ECO:0000256" key="5">
    <source>
        <dbReference type="ARBA" id="ARBA00022989"/>
    </source>
</evidence>
<evidence type="ECO:0000256" key="2">
    <source>
        <dbReference type="ARBA" id="ARBA00022448"/>
    </source>
</evidence>
<dbReference type="OrthoDB" id="9776324at2"/>